<dbReference type="EMBL" id="JAOCKX010000059">
    <property type="protein sequence ID" value="MDH2134509.1"/>
    <property type="molecule type" value="Genomic_DNA"/>
</dbReference>
<name>A0AA42X2Z1_SPHYA</name>
<dbReference type="RefSeq" id="WP_279776333.1">
    <property type="nucleotide sequence ID" value="NZ_JAOCKX010000059.1"/>
</dbReference>
<reference evidence="2" key="1">
    <citation type="submission" date="2022-09" db="EMBL/GenBank/DDBJ databases">
        <title>Intensive care unit water sources are persistently colonized with multi-drug resistant bacteria and are the site of extensive horizontal gene transfer of antibiotic resistance genes.</title>
        <authorList>
            <person name="Diorio-Toth L."/>
        </authorList>
    </citation>
    <scope>NUCLEOTIDE SEQUENCE</scope>
    <source>
        <strain evidence="2">GD03659</strain>
    </source>
</reference>
<dbReference type="Proteomes" id="UP001162318">
    <property type="component" value="Unassembled WGS sequence"/>
</dbReference>
<gene>
    <name evidence="2" type="ORF">N5J77_25590</name>
</gene>
<accession>A0AA42X2Z1</accession>
<feature type="region of interest" description="Disordered" evidence="1">
    <location>
        <begin position="1"/>
        <end position="30"/>
    </location>
</feature>
<protein>
    <submittedName>
        <fullName evidence="2">Uncharacterized protein</fullName>
    </submittedName>
</protein>
<feature type="non-terminal residue" evidence="2">
    <location>
        <position position="1"/>
    </location>
</feature>
<sequence length="123" mass="13495">HHSRKTLTTPSGERRDPASAPLRPTEKEIPMNIDPRLTFDDIINYARCGAMASHIGHHMVAGTPHPSADDRLTKLRDAMANLVIEQSRNQSNAAEAFADVERLRENCTADRAAAAKLNILAVC</sequence>
<organism evidence="2 3">
    <name type="scientific">Sphingobium yanoikuyae</name>
    <name type="common">Sphingomonas yanoikuyae</name>
    <dbReference type="NCBI Taxonomy" id="13690"/>
    <lineage>
        <taxon>Bacteria</taxon>
        <taxon>Pseudomonadati</taxon>
        <taxon>Pseudomonadota</taxon>
        <taxon>Alphaproteobacteria</taxon>
        <taxon>Sphingomonadales</taxon>
        <taxon>Sphingomonadaceae</taxon>
        <taxon>Sphingobium</taxon>
    </lineage>
</organism>
<proteinExistence type="predicted"/>
<evidence type="ECO:0000256" key="1">
    <source>
        <dbReference type="SAM" id="MobiDB-lite"/>
    </source>
</evidence>
<feature type="compositionally biased region" description="Polar residues" evidence="1">
    <location>
        <begin position="1"/>
        <end position="11"/>
    </location>
</feature>
<comment type="caution">
    <text evidence="2">The sequence shown here is derived from an EMBL/GenBank/DDBJ whole genome shotgun (WGS) entry which is preliminary data.</text>
</comment>
<evidence type="ECO:0000313" key="2">
    <source>
        <dbReference type="EMBL" id="MDH2134509.1"/>
    </source>
</evidence>
<evidence type="ECO:0000313" key="3">
    <source>
        <dbReference type="Proteomes" id="UP001162318"/>
    </source>
</evidence>
<dbReference type="AlphaFoldDB" id="A0AA42X2Z1"/>